<feature type="region of interest" description="Disordered" evidence="1">
    <location>
        <begin position="158"/>
        <end position="179"/>
    </location>
</feature>
<evidence type="ECO:0000256" key="1">
    <source>
        <dbReference type="SAM" id="MobiDB-lite"/>
    </source>
</evidence>
<proteinExistence type="predicted"/>
<accession>A0ABR2R689</accession>
<dbReference type="InterPro" id="IPR025322">
    <property type="entry name" value="PADRE_dom"/>
</dbReference>
<name>A0ABR2R689_9ROSI</name>
<dbReference type="PANTHER" id="PTHR33052">
    <property type="entry name" value="DUF4228 DOMAIN PROTEIN-RELATED"/>
    <property type="match status" value="1"/>
</dbReference>
<comment type="caution">
    <text evidence="2">The sequence shown here is derived from an EMBL/GenBank/DDBJ whole genome shotgun (WGS) entry which is preliminary data.</text>
</comment>
<protein>
    <submittedName>
        <fullName evidence="2">Uncharacterized protein</fullName>
    </submittedName>
</protein>
<reference evidence="2 3" key="1">
    <citation type="journal article" date="2024" name="G3 (Bethesda)">
        <title>Genome assembly of Hibiscus sabdariffa L. provides insights into metabolisms of medicinal natural products.</title>
        <authorList>
            <person name="Kim T."/>
        </authorList>
    </citation>
    <scope>NUCLEOTIDE SEQUENCE [LARGE SCALE GENOMIC DNA]</scope>
    <source>
        <strain evidence="2">TK-2024</strain>
        <tissue evidence="2">Old leaves</tissue>
    </source>
</reference>
<dbReference type="Pfam" id="PF14009">
    <property type="entry name" value="PADRE"/>
    <property type="match status" value="1"/>
</dbReference>
<evidence type="ECO:0000313" key="2">
    <source>
        <dbReference type="EMBL" id="KAK9008227.1"/>
    </source>
</evidence>
<sequence length="206" mass="23082">MLKKCAALFGFLKRNNRDSGSKKDVQGAPKSVDFSQSRDMSLRIVHAGGKEELYQNALPVSYLMKKYPGMCIARPEVFTNPDESLLWPGDSLLPAQKYYIIPSSTAQKLKRRHRKKKLPVRRTAKGGEETPDARITWDISGENLEESVYSAKEFYVSKPSKASKAPNAGRKGTRIKKPFVPPLPKIAMFHESGWEPSLTSIQQLSA</sequence>
<dbReference type="Proteomes" id="UP001396334">
    <property type="component" value="Unassembled WGS sequence"/>
</dbReference>
<keyword evidence="3" id="KW-1185">Reference proteome</keyword>
<evidence type="ECO:0000313" key="3">
    <source>
        <dbReference type="Proteomes" id="UP001396334"/>
    </source>
</evidence>
<organism evidence="2 3">
    <name type="scientific">Hibiscus sabdariffa</name>
    <name type="common">roselle</name>
    <dbReference type="NCBI Taxonomy" id="183260"/>
    <lineage>
        <taxon>Eukaryota</taxon>
        <taxon>Viridiplantae</taxon>
        <taxon>Streptophyta</taxon>
        <taxon>Embryophyta</taxon>
        <taxon>Tracheophyta</taxon>
        <taxon>Spermatophyta</taxon>
        <taxon>Magnoliopsida</taxon>
        <taxon>eudicotyledons</taxon>
        <taxon>Gunneridae</taxon>
        <taxon>Pentapetalae</taxon>
        <taxon>rosids</taxon>
        <taxon>malvids</taxon>
        <taxon>Malvales</taxon>
        <taxon>Malvaceae</taxon>
        <taxon>Malvoideae</taxon>
        <taxon>Hibiscus</taxon>
    </lineage>
</organism>
<dbReference type="EMBL" id="JBBPBN010000026">
    <property type="protein sequence ID" value="KAK9008227.1"/>
    <property type="molecule type" value="Genomic_DNA"/>
</dbReference>
<gene>
    <name evidence="2" type="ORF">V6N11_075129</name>
</gene>